<dbReference type="Gene3D" id="3.40.50.1820">
    <property type="entry name" value="alpha/beta hydrolase"/>
    <property type="match status" value="1"/>
</dbReference>
<name>A0A0M3J154_ANISI</name>
<gene>
    <name evidence="2" type="ORF">ASIM_LOCUS1137</name>
</gene>
<dbReference type="WBParaSite" id="ASIM_0000124901-mRNA-1">
    <property type="protein sequence ID" value="ASIM_0000124901-mRNA-1"/>
    <property type="gene ID" value="ASIM_0000124901"/>
</dbReference>
<dbReference type="AlphaFoldDB" id="A0A0M3J154"/>
<keyword evidence="1" id="KW-0472">Membrane</keyword>
<proteinExistence type="predicted"/>
<keyword evidence="1" id="KW-0812">Transmembrane</keyword>
<dbReference type="Proteomes" id="UP000267096">
    <property type="component" value="Unassembled WGS sequence"/>
</dbReference>
<organism evidence="4">
    <name type="scientific">Anisakis simplex</name>
    <name type="common">Herring worm</name>
    <dbReference type="NCBI Taxonomy" id="6269"/>
    <lineage>
        <taxon>Eukaryota</taxon>
        <taxon>Metazoa</taxon>
        <taxon>Ecdysozoa</taxon>
        <taxon>Nematoda</taxon>
        <taxon>Chromadorea</taxon>
        <taxon>Rhabditida</taxon>
        <taxon>Spirurina</taxon>
        <taxon>Ascaridomorpha</taxon>
        <taxon>Ascaridoidea</taxon>
        <taxon>Anisakidae</taxon>
        <taxon>Anisakis</taxon>
        <taxon>Anisakis simplex complex</taxon>
    </lineage>
</organism>
<dbReference type="InterPro" id="IPR029058">
    <property type="entry name" value="AB_hydrolase_fold"/>
</dbReference>
<accession>A0A0M3J154</accession>
<keyword evidence="3" id="KW-1185">Reference proteome</keyword>
<keyword evidence="1" id="KW-1133">Transmembrane helix</keyword>
<reference evidence="4" key="1">
    <citation type="submission" date="2017-02" db="UniProtKB">
        <authorList>
            <consortium name="WormBaseParasite"/>
        </authorList>
    </citation>
    <scope>IDENTIFICATION</scope>
</reference>
<evidence type="ECO:0000313" key="4">
    <source>
        <dbReference type="WBParaSite" id="ASIM_0000124901-mRNA-1"/>
    </source>
</evidence>
<protein>
    <submittedName>
        <fullName evidence="4">COesterase domain-containing protein</fullName>
    </submittedName>
</protein>
<dbReference type="SUPFAM" id="SSF53474">
    <property type="entry name" value="alpha/beta-Hydrolases"/>
    <property type="match status" value="1"/>
</dbReference>
<feature type="transmembrane region" description="Helical" evidence="1">
    <location>
        <begin position="185"/>
        <end position="210"/>
    </location>
</feature>
<evidence type="ECO:0000313" key="3">
    <source>
        <dbReference type="Proteomes" id="UP000267096"/>
    </source>
</evidence>
<sequence>MPLSISTIHSSRLKTITFQVYIVGIHLGNFTEKDEIIRLKFSQLLIDFINKGDPSPPHMHWSALRLHQLNYFSIDFDEQNNMPGMKYGYHAHEIAFWNQTIRRAGHGRKALKDEALLQSSTTADLVGIPSPDKYCTDARSKNLSTKDNSRGLIKKQFRTRSLELDSSVVAVQPNDTKPSLQNVDVVVWLLMLLSFFSTIIFSATCATFLVERSRIKEYERLD</sequence>
<reference evidence="2 3" key="2">
    <citation type="submission" date="2018-11" db="EMBL/GenBank/DDBJ databases">
        <authorList>
            <consortium name="Pathogen Informatics"/>
        </authorList>
    </citation>
    <scope>NUCLEOTIDE SEQUENCE [LARGE SCALE GENOMIC DNA]</scope>
</reference>
<dbReference type="EMBL" id="UYRR01001071">
    <property type="protein sequence ID" value="VDK18451.1"/>
    <property type="molecule type" value="Genomic_DNA"/>
</dbReference>
<evidence type="ECO:0000313" key="2">
    <source>
        <dbReference type="EMBL" id="VDK18451.1"/>
    </source>
</evidence>
<evidence type="ECO:0000256" key="1">
    <source>
        <dbReference type="SAM" id="Phobius"/>
    </source>
</evidence>